<feature type="compositionally biased region" description="Low complexity" evidence="2">
    <location>
        <begin position="304"/>
        <end position="315"/>
    </location>
</feature>
<keyword evidence="1" id="KW-0256">Endoplasmic reticulum</keyword>
<dbReference type="GO" id="GO:1903373">
    <property type="term" value="P:positive regulation of endoplasmic reticulum tubular network organization"/>
    <property type="evidence" value="ECO:0007669"/>
    <property type="project" value="UniProtKB-UniRule"/>
</dbReference>
<comment type="similarity">
    <text evidence="1">Belongs to the lunapark family.</text>
</comment>
<dbReference type="Proteomes" id="UP000027265">
    <property type="component" value="Unassembled WGS sequence"/>
</dbReference>
<feature type="compositionally biased region" description="Low complexity" evidence="2">
    <location>
        <begin position="154"/>
        <end position="166"/>
    </location>
</feature>
<feature type="domain" description="Lunapark zinc ribbon" evidence="3">
    <location>
        <begin position="235"/>
        <end position="291"/>
    </location>
</feature>
<comment type="function">
    <text evidence="1">Plays a role in determining ER morphology.</text>
</comment>
<evidence type="ECO:0000313" key="5">
    <source>
        <dbReference type="Proteomes" id="UP000027265"/>
    </source>
</evidence>
<feature type="region of interest" description="Disordered" evidence="2">
    <location>
        <begin position="151"/>
        <end position="234"/>
    </location>
</feature>
<keyword evidence="1" id="KW-0863">Zinc-finger</keyword>
<dbReference type="HOGENOM" id="CLU_043850_1_0_1"/>
<dbReference type="OrthoDB" id="1725934at2759"/>
<evidence type="ECO:0000259" key="3">
    <source>
        <dbReference type="Pfam" id="PF10058"/>
    </source>
</evidence>
<dbReference type="EMBL" id="KL197729">
    <property type="protein sequence ID" value="KDQ54254.1"/>
    <property type="molecule type" value="Genomic_DNA"/>
</dbReference>
<dbReference type="InterPro" id="IPR019273">
    <property type="entry name" value="Lunapark_Znf"/>
</dbReference>
<reference evidence="5" key="1">
    <citation type="journal article" date="2014" name="Proc. Natl. Acad. Sci. U.S.A.">
        <title>Extensive sampling of basidiomycete genomes demonstrates inadequacy of the white-rot/brown-rot paradigm for wood decay fungi.</title>
        <authorList>
            <person name="Riley R."/>
            <person name="Salamov A.A."/>
            <person name="Brown D.W."/>
            <person name="Nagy L.G."/>
            <person name="Floudas D."/>
            <person name="Held B.W."/>
            <person name="Levasseur A."/>
            <person name="Lombard V."/>
            <person name="Morin E."/>
            <person name="Otillar R."/>
            <person name="Lindquist E.A."/>
            <person name="Sun H."/>
            <person name="LaButti K.M."/>
            <person name="Schmutz J."/>
            <person name="Jabbour D."/>
            <person name="Luo H."/>
            <person name="Baker S.E."/>
            <person name="Pisabarro A.G."/>
            <person name="Walton J.D."/>
            <person name="Blanchette R.A."/>
            <person name="Henrissat B."/>
            <person name="Martin F."/>
            <person name="Cullen D."/>
            <person name="Hibbett D.S."/>
            <person name="Grigoriev I.V."/>
        </authorList>
    </citation>
    <scope>NUCLEOTIDE SEQUENCE [LARGE SCALE GENOMIC DNA]</scope>
    <source>
        <strain evidence="5">MUCL 33604</strain>
    </source>
</reference>
<organism evidence="4 5">
    <name type="scientific">Jaapia argillacea MUCL 33604</name>
    <dbReference type="NCBI Taxonomy" id="933084"/>
    <lineage>
        <taxon>Eukaryota</taxon>
        <taxon>Fungi</taxon>
        <taxon>Dikarya</taxon>
        <taxon>Basidiomycota</taxon>
        <taxon>Agaricomycotina</taxon>
        <taxon>Agaricomycetes</taxon>
        <taxon>Agaricomycetidae</taxon>
        <taxon>Jaapiales</taxon>
        <taxon>Jaapiaceae</taxon>
        <taxon>Jaapia</taxon>
    </lineage>
</organism>
<gene>
    <name evidence="4" type="ORF">JAAARDRAFT_38419</name>
</gene>
<comment type="domain">
    <text evidence="1">The C4-type zinc finger motif is necessary both for its ER three-way tubular junction localization and formation.</text>
</comment>
<dbReference type="InParanoid" id="A0A067PHG7"/>
<feature type="region of interest" description="Disordered" evidence="2">
    <location>
        <begin position="288"/>
        <end position="366"/>
    </location>
</feature>
<dbReference type="PANTHER" id="PTHR22166">
    <property type="entry name" value="ENDOPLASMIC RETICULUM JUNCTION FORMATION PROTEIN LUNAPARK"/>
    <property type="match status" value="1"/>
</dbReference>
<dbReference type="GO" id="GO:0098826">
    <property type="term" value="C:endoplasmic reticulum tubular network membrane"/>
    <property type="evidence" value="ECO:0007669"/>
    <property type="project" value="UniProtKB-UniRule"/>
</dbReference>
<keyword evidence="1" id="KW-0472">Membrane</keyword>
<dbReference type="GO" id="GO:0071788">
    <property type="term" value="P:endoplasmic reticulum tubular network maintenance"/>
    <property type="evidence" value="ECO:0007669"/>
    <property type="project" value="UniProtKB-UniRule"/>
</dbReference>
<dbReference type="AlphaFoldDB" id="A0A067PHG7"/>
<keyword evidence="1" id="KW-0862">Zinc</keyword>
<name>A0A067PHG7_9AGAM</name>
<dbReference type="Pfam" id="PF10058">
    <property type="entry name" value="Zn_ribbon_10"/>
    <property type="match status" value="1"/>
</dbReference>
<accession>A0A067PHG7</accession>
<proteinExistence type="inferred from homology"/>
<keyword evidence="1" id="KW-1133">Transmembrane helix</keyword>
<comment type="subcellular location">
    <subcellularLocation>
        <location evidence="1">Endoplasmic reticulum membrane</location>
        <topology evidence="1">Multi-pass membrane protein</topology>
    </subcellularLocation>
</comment>
<feature type="compositionally biased region" description="Low complexity" evidence="2">
    <location>
        <begin position="212"/>
        <end position="223"/>
    </location>
</feature>
<dbReference type="InterPro" id="IPR040115">
    <property type="entry name" value="Lnp"/>
</dbReference>
<dbReference type="FunCoup" id="A0A067PHG7">
    <property type="interactions" value="63"/>
</dbReference>
<evidence type="ECO:0000313" key="4">
    <source>
        <dbReference type="EMBL" id="KDQ54254.1"/>
    </source>
</evidence>
<evidence type="ECO:0000256" key="1">
    <source>
        <dbReference type="RuleBase" id="RU367073"/>
    </source>
</evidence>
<feature type="transmembrane region" description="Helical" evidence="1">
    <location>
        <begin position="45"/>
        <end position="65"/>
    </location>
</feature>
<dbReference type="STRING" id="933084.A0A067PHG7"/>
<keyword evidence="1" id="KW-0479">Metal-binding</keyword>
<feature type="compositionally biased region" description="Pro residues" evidence="2">
    <location>
        <begin position="178"/>
        <end position="190"/>
    </location>
</feature>
<dbReference type="GO" id="GO:0008270">
    <property type="term" value="F:zinc ion binding"/>
    <property type="evidence" value="ECO:0007669"/>
    <property type="project" value="UniProtKB-KW"/>
</dbReference>
<feature type="compositionally biased region" description="Low complexity" evidence="2">
    <location>
        <begin position="191"/>
        <end position="204"/>
    </location>
</feature>
<keyword evidence="1" id="KW-0812">Transmembrane</keyword>
<keyword evidence="5" id="KW-1185">Reference proteome</keyword>
<sequence length="366" mass="40771">MSFLTRWFRKSEPEDYEQVLSSLASGIQKRETRLSEIRLRERRTTLLFTLYAIAIWAAYVSLWYVGLLPVTSAGGSARSRQVEKVVWGIPIFAGPIVILFMRRIVQIWYTRKGDAEEKTLKVLRKQQRDKVEEIKKKTNYYTTRNLIERYDDVSSSTSSSPGPGTPLRKRNVGGTPGPQAPSTPMAPRPLAPQQQPLQQQQGLLQPPPPQTPAQRALQNNFSPPNFPTPPPRKQWFDKLADALLGDEEASFSSPASRYALICERCFGHNGLVKEESYEDVEYVCPKCGHFNPSRRSRKTNRNLSTSPSPRSGSSPLAATPEVKKAPSLSPSPPPVKENGKEGNGAVKGYRVDGEGEGEGAMMEVDS</sequence>
<dbReference type="PANTHER" id="PTHR22166:SF12">
    <property type="entry name" value="ENDOPLASMIC RETICULUM JUNCTION FORMATION PROTEIN LUNAPARK"/>
    <property type="match status" value="1"/>
</dbReference>
<protein>
    <recommendedName>
        <fullName evidence="1">Endoplasmic reticulum junction formation protein lunapark</fullName>
    </recommendedName>
</protein>
<feature type="transmembrane region" description="Helical" evidence="1">
    <location>
        <begin position="85"/>
        <end position="105"/>
    </location>
</feature>
<evidence type="ECO:0000256" key="2">
    <source>
        <dbReference type="SAM" id="MobiDB-lite"/>
    </source>
</evidence>